<dbReference type="HOGENOM" id="CLU_2157713_0_0_1"/>
<reference evidence="2 3" key="1">
    <citation type="submission" date="2014-04" db="EMBL/GenBank/DDBJ databases">
        <title>Evolutionary Origins and Diversification of the Mycorrhizal Mutualists.</title>
        <authorList>
            <consortium name="DOE Joint Genome Institute"/>
            <consortium name="Mycorrhizal Genomics Consortium"/>
            <person name="Kohler A."/>
            <person name="Kuo A."/>
            <person name="Nagy L.G."/>
            <person name="Floudas D."/>
            <person name="Copeland A."/>
            <person name="Barry K.W."/>
            <person name="Cichocki N."/>
            <person name="Veneault-Fourrey C."/>
            <person name="LaButti K."/>
            <person name="Lindquist E.A."/>
            <person name="Lipzen A."/>
            <person name="Lundell T."/>
            <person name="Morin E."/>
            <person name="Murat C."/>
            <person name="Riley R."/>
            <person name="Ohm R."/>
            <person name="Sun H."/>
            <person name="Tunlid A."/>
            <person name="Henrissat B."/>
            <person name="Grigoriev I.V."/>
            <person name="Hibbett D.S."/>
            <person name="Martin F."/>
        </authorList>
    </citation>
    <scope>NUCLEOTIDE SEQUENCE [LARGE SCALE GENOMIC DNA]</scope>
    <source>
        <strain evidence="2 3">Koide BX008</strain>
    </source>
</reference>
<dbReference type="Proteomes" id="UP000054549">
    <property type="component" value="Unassembled WGS sequence"/>
</dbReference>
<protein>
    <submittedName>
        <fullName evidence="2">Uncharacterized protein</fullName>
    </submittedName>
</protein>
<keyword evidence="3" id="KW-1185">Reference proteome</keyword>
<dbReference type="EMBL" id="KN818222">
    <property type="protein sequence ID" value="KIL71537.1"/>
    <property type="molecule type" value="Genomic_DNA"/>
</dbReference>
<evidence type="ECO:0000313" key="3">
    <source>
        <dbReference type="Proteomes" id="UP000054549"/>
    </source>
</evidence>
<name>A0A0C2XAW6_AMAMK</name>
<dbReference type="AlphaFoldDB" id="A0A0C2XAW6"/>
<evidence type="ECO:0000256" key="1">
    <source>
        <dbReference type="SAM" id="MobiDB-lite"/>
    </source>
</evidence>
<feature type="region of interest" description="Disordered" evidence="1">
    <location>
        <begin position="18"/>
        <end position="45"/>
    </location>
</feature>
<organism evidence="2 3">
    <name type="scientific">Amanita muscaria (strain Koide BX008)</name>
    <dbReference type="NCBI Taxonomy" id="946122"/>
    <lineage>
        <taxon>Eukaryota</taxon>
        <taxon>Fungi</taxon>
        <taxon>Dikarya</taxon>
        <taxon>Basidiomycota</taxon>
        <taxon>Agaricomycotina</taxon>
        <taxon>Agaricomycetes</taxon>
        <taxon>Agaricomycetidae</taxon>
        <taxon>Agaricales</taxon>
        <taxon>Pluteineae</taxon>
        <taxon>Amanitaceae</taxon>
        <taxon>Amanita</taxon>
    </lineage>
</organism>
<evidence type="ECO:0000313" key="2">
    <source>
        <dbReference type="EMBL" id="KIL71537.1"/>
    </source>
</evidence>
<sequence>MEASTRNQIMSYIICNSHDHRGEDQESREWGSSGLARQMASPTSNKLGCQNKASCGFPVLYTGFGLLWQKEDDHACHHLQPIGSYWNRMIIYVAPGGLIIMQEIRCSRQMI</sequence>
<gene>
    <name evidence="2" type="ORF">M378DRAFT_155129</name>
</gene>
<dbReference type="InParanoid" id="A0A0C2XAW6"/>
<proteinExistence type="predicted"/>
<accession>A0A0C2XAW6</accession>
<feature type="compositionally biased region" description="Basic and acidic residues" evidence="1">
    <location>
        <begin position="18"/>
        <end position="29"/>
    </location>
</feature>